<keyword evidence="6 11" id="KW-0411">Iron-sulfur</keyword>
<comment type="similarity">
    <text evidence="2 11">Belongs to the WhiB family.</text>
</comment>
<feature type="binding site" evidence="11">
    <location>
        <position position="38"/>
    </location>
    <ligand>
        <name>[4Fe-4S] cluster</name>
        <dbReference type="ChEBI" id="CHEBI:49883"/>
    </ligand>
</feature>
<evidence type="ECO:0000259" key="12">
    <source>
        <dbReference type="PROSITE" id="PS51674"/>
    </source>
</evidence>
<evidence type="ECO:0000313" key="14">
    <source>
        <dbReference type="Proteomes" id="UP001501842"/>
    </source>
</evidence>
<keyword evidence="10 11" id="KW-0804">Transcription</keyword>
<keyword evidence="8 11" id="KW-0238">DNA-binding</keyword>
<feature type="binding site" evidence="11">
    <location>
        <position position="79"/>
    </location>
    <ligand>
        <name>[4Fe-4S] cluster</name>
        <dbReference type="ChEBI" id="CHEBI:49883"/>
    </ligand>
</feature>
<evidence type="ECO:0000256" key="3">
    <source>
        <dbReference type="ARBA" id="ARBA00022485"/>
    </source>
</evidence>
<dbReference type="Pfam" id="PF02467">
    <property type="entry name" value="Whib"/>
    <property type="match status" value="1"/>
</dbReference>
<evidence type="ECO:0000256" key="5">
    <source>
        <dbReference type="ARBA" id="ARBA00023004"/>
    </source>
</evidence>
<evidence type="ECO:0000256" key="4">
    <source>
        <dbReference type="ARBA" id="ARBA00022723"/>
    </source>
</evidence>
<comment type="subcellular location">
    <subcellularLocation>
        <location evidence="1 11">Cytoplasm</location>
    </subcellularLocation>
</comment>
<evidence type="ECO:0000313" key="13">
    <source>
        <dbReference type="EMBL" id="GAA2726718.1"/>
    </source>
</evidence>
<keyword evidence="11" id="KW-0963">Cytoplasm</keyword>
<evidence type="ECO:0000256" key="1">
    <source>
        <dbReference type="ARBA" id="ARBA00004496"/>
    </source>
</evidence>
<keyword evidence="5 11" id="KW-0408">Iron</keyword>
<dbReference type="InterPro" id="IPR003482">
    <property type="entry name" value="Whib"/>
</dbReference>
<dbReference type="HAMAP" id="MF_01479">
    <property type="entry name" value="WhiB"/>
    <property type="match status" value="1"/>
</dbReference>
<evidence type="ECO:0000256" key="8">
    <source>
        <dbReference type="ARBA" id="ARBA00023125"/>
    </source>
</evidence>
<comment type="caution">
    <text evidence="13">The sequence shown here is derived from an EMBL/GenBank/DDBJ whole genome shotgun (WGS) entry which is preliminary data.</text>
</comment>
<sequence>MTASARLTESLEASMSLVPLPVLPLVDLLARLGKQGECRYDPDLHTGPDVFEVEPIADRRARVDAARTVCEGCPVALECLEYALRTNPDHGVWAGYTPRGLAALRAQVRAEVAAEAA</sequence>
<gene>
    <name evidence="11" type="primary">whiB</name>
    <name evidence="13" type="ORF">GCM10010439_30150</name>
</gene>
<protein>
    <recommendedName>
        <fullName evidence="11">Transcriptional regulator WhiB</fullName>
    </recommendedName>
</protein>
<comment type="PTM">
    <text evidence="11">Upon Fe-S cluster removal intramolecular disulfide bonds are formed.</text>
</comment>
<dbReference type="PROSITE" id="PS51674">
    <property type="entry name" value="4FE4S_WBL"/>
    <property type="match status" value="1"/>
</dbReference>
<keyword evidence="7 11" id="KW-0805">Transcription regulation</keyword>
<dbReference type="InterPro" id="IPR034768">
    <property type="entry name" value="4FE4S_WBL"/>
</dbReference>
<evidence type="ECO:0000256" key="10">
    <source>
        <dbReference type="ARBA" id="ARBA00023163"/>
    </source>
</evidence>
<keyword evidence="14" id="KW-1185">Reference proteome</keyword>
<feature type="domain" description="4Fe-4S Wbl-type" evidence="12">
    <location>
        <begin position="37"/>
        <end position="103"/>
    </location>
</feature>
<dbReference type="Proteomes" id="UP001501842">
    <property type="component" value="Unassembled WGS sequence"/>
</dbReference>
<comment type="PTM">
    <text evidence="11">The Fe-S cluster can be nitrosylated by nitric oxide (NO).</text>
</comment>
<keyword evidence="9 11" id="KW-1015">Disulfide bond</keyword>
<keyword evidence="3 11" id="KW-0004">4Fe-4S</keyword>
<name>A0ABN3U8I9_9ACTN</name>
<accession>A0ABN3U8I9</accession>
<organism evidence="13 14">
    <name type="scientific">Actinocorallia aurantiaca</name>
    <dbReference type="NCBI Taxonomy" id="46204"/>
    <lineage>
        <taxon>Bacteria</taxon>
        <taxon>Bacillati</taxon>
        <taxon>Actinomycetota</taxon>
        <taxon>Actinomycetes</taxon>
        <taxon>Streptosporangiales</taxon>
        <taxon>Thermomonosporaceae</taxon>
        <taxon>Actinocorallia</taxon>
    </lineage>
</organism>
<reference evidence="13 14" key="1">
    <citation type="journal article" date="2019" name="Int. J. Syst. Evol. Microbiol.">
        <title>The Global Catalogue of Microorganisms (GCM) 10K type strain sequencing project: providing services to taxonomists for standard genome sequencing and annotation.</title>
        <authorList>
            <consortium name="The Broad Institute Genomics Platform"/>
            <consortium name="The Broad Institute Genome Sequencing Center for Infectious Disease"/>
            <person name="Wu L."/>
            <person name="Ma J."/>
        </authorList>
    </citation>
    <scope>NUCLEOTIDE SEQUENCE [LARGE SCALE GENOMIC DNA]</scope>
    <source>
        <strain evidence="13 14">JCM 8201</strain>
    </source>
</reference>
<feature type="binding site" evidence="11">
    <location>
        <position position="70"/>
    </location>
    <ligand>
        <name>[4Fe-4S] cluster</name>
        <dbReference type="ChEBI" id="CHEBI:49883"/>
    </ligand>
</feature>
<evidence type="ECO:0000256" key="2">
    <source>
        <dbReference type="ARBA" id="ARBA00006597"/>
    </source>
</evidence>
<feature type="binding site" evidence="11">
    <location>
        <position position="73"/>
    </location>
    <ligand>
        <name>[4Fe-4S] cluster</name>
        <dbReference type="ChEBI" id="CHEBI:49883"/>
    </ligand>
</feature>
<evidence type="ECO:0000256" key="6">
    <source>
        <dbReference type="ARBA" id="ARBA00023014"/>
    </source>
</evidence>
<comment type="function">
    <text evidence="11">Acts as a transcriptional regulator. Probably redox-responsive. The apo- but not holo-form probably binds DNA.</text>
</comment>
<proteinExistence type="inferred from homology"/>
<evidence type="ECO:0000256" key="7">
    <source>
        <dbReference type="ARBA" id="ARBA00023015"/>
    </source>
</evidence>
<keyword evidence="4 11" id="KW-0479">Metal-binding</keyword>
<evidence type="ECO:0000256" key="11">
    <source>
        <dbReference type="HAMAP-Rule" id="MF_01479"/>
    </source>
</evidence>
<evidence type="ECO:0000256" key="9">
    <source>
        <dbReference type="ARBA" id="ARBA00023157"/>
    </source>
</evidence>
<dbReference type="EMBL" id="BAAATZ010000012">
    <property type="protein sequence ID" value="GAA2726718.1"/>
    <property type="molecule type" value="Genomic_DNA"/>
</dbReference>
<comment type="cofactor">
    <cofactor evidence="11">
        <name>[4Fe-4S] cluster</name>
        <dbReference type="ChEBI" id="CHEBI:49883"/>
    </cofactor>
    <text evidence="11">Binds 1 [4Fe-4S] cluster per subunit. Following nitrosylation of the [4Fe-4S] cluster binds 1 [4Fe-8(NO)] cluster per subunit.</text>
</comment>